<comment type="cofactor">
    <cofactor evidence="1">
        <name>Mg(2+)</name>
        <dbReference type="ChEBI" id="CHEBI:18420"/>
    </cofactor>
</comment>
<dbReference type="EC" id="2.7.1.4" evidence="5"/>
<dbReference type="InterPro" id="IPR049874">
    <property type="entry name" value="ROK_cs"/>
</dbReference>
<dbReference type="InterPro" id="IPR051804">
    <property type="entry name" value="Carb_Metab_Reg_Kinase/Isom"/>
</dbReference>
<dbReference type="Gene3D" id="3.30.420.40">
    <property type="match status" value="2"/>
</dbReference>
<dbReference type="AlphaFoldDB" id="A0A1L3JEI5"/>
<dbReference type="InterPro" id="IPR043129">
    <property type="entry name" value="ATPase_NBD"/>
</dbReference>
<protein>
    <recommendedName>
        <fullName evidence="5">fructokinase</fullName>
        <ecNumber evidence="5">2.7.1.4</ecNumber>
    </recommendedName>
</protein>
<reference evidence="7 8" key="1">
    <citation type="submission" date="2016-11" db="EMBL/GenBank/DDBJ databases">
        <title>Sphingorhabdus sp. LPB0140, isolated from marine environment.</title>
        <authorList>
            <person name="Kim E."/>
            <person name="Yi H."/>
        </authorList>
    </citation>
    <scope>NUCLEOTIDE SEQUENCE [LARGE SCALE GENOMIC DNA]</scope>
    <source>
        <strain evidence="7 8">LPB0140</strain>
    </source>
</reference>
<dbReference type="PANTHER" id="PTHR42742:SF3">
    <property type="entry name" value="FRUCTOKINASE"/>
    <property type="match status" value="1"/>
</dbReference>
<evidence type="ECO:0000256" key="5">
    <source>
        <dbReference type="ARBA" id="ARBA00038887"/>
    </source>
</evidence>
<evidence type="ECO:0000313" key="7">
    <source>
        <dbReference type="EMBL" id="APG63536.1"/>
    </source>
</evidence>
<sequence>MDNKNGTPIIFGGIEAGGTKFICAVGYEQTILEQVQIPTAHPADTLRAVAQFFIEAQQRCGKLSAIGLGAFGPVQIDKNSANYGRILDTPKPDWGGCDIYGILTEKLLLPIFVETDVNCALLAEAEYGAGIGHHHIIYLTIGTGIGGGLLRHGQLQNGILHPEMGHMFLPKSVIEMDDFTGTCPYHGAQCAEGLAAGPALATRYLGDVKSCPPDDIIWQIEADYIAALCLNLMMTCMPDKIILGGGVMDNQHLFPMIRTALWHKISGYLDNILTREKLDDYIVPVRLSGDAGCIGAMHIAQLNLFKQRQKN</sequence>
<comment type="catalytic activity">
    <reaction evidence="6">
        <text>D-fructose + ATP = D-fructose 6-phosphate + ADP + H(+)</text>
        <dbReference type="Rhea" id="RHEA:16125"/>
        <dbReference type="ChEBI" id="CHEBI:15378"/>
        <dbReference type="ChEBI" id="CHEBI:30616"/>
        <dbReference type="ChEBI" id="CHEBI:37721"/>
        <dbReference type="ChEBI" id="CHEBI:61527"/>
        <dbReference type="ChEBI" id="CHEBI:456216"/>
        <dbReference type="EC" id="2.7.1.4"/>
    </reaction>
</comment>
<organism evidence="7 8">
    <name type="scientific">Sphingorhabdus lutea</name>
    <dbReference type="NCBI Taxonomy" id="1913578"/>
    <lineage>
        <taxon>Bacteria</taxon>
        <taxon>Pseudomonadati</taxon>
        <taxon>Pseudomonadota</taxon>
        <taxon>Alphaproteobacteria</taxon>
        <taxon>Sphingomonadales</taxon>
        <taxon>Sphingomonadaceae</taxon>
        <taxon>Sphingorhabdus</taxon>
    </lineage>
</organism>
<dbReference type="KEGG" id="sphl:LPB140_03615"/>
<dbReference type="SUPFAM" id="SSF53067">
    <property type="entry name" value="Actin-like ATPase domain"/>
    <property type="match status" value="1"/>
</dbReference>
<keyword evidence="8" id="KW-1185">Reference proteome</keyword>
<dbReference type="EMBL" id="CP018154">
    <property type="protein sequence ID" value="APG63536.1"/>
    <property type="molecule type" value="Genomic_DNA"/>
</dbReference>
<dbReference type="PANTHER" id="PTHR42742">
    <property type="entry name" value="TRANSCRIPTIONAL REPRESSOR MPRA"/>
    <property type="match status" value="1"/>
</dbReference>
<evidence type="ECO:0000256" key="4">
    <source>
        <dbReference type="ARBA" id="ARBA00022842"/>
    </source>
</evidence>
<keyword evidence="2" id="KW-0479">Metal-binding</keyword>
<dbReference type="GO" id="GO:0008865">
    <property type="term" value="F:fructokinase activity"/>
    <property type="evidence" value="ECO:0007669"/>
    <property type="project" value="UniProtKB-EC"/>
</dbReference>
<dbReference type="CDD" id="cd24067">
    <property type="entry name" value="ASKHA_NBD_ROK_BsFRK-like"/>
    <property type="match status" value="1"/>
</dbReference>
<name>A0A1L3JEI5_9SPHN</name>
<evidence type="ECO:0000256" key="1">
    <source>
        <dbReference type="ARBA" id="ARBA00001946"/>
    </source>
</evidence>
<dbReference type="InterPro" id="IPR000600">
    <property type="entry name" value="ROK"/>
</dbReference>
<proteinExistence type="predicted"/>
<evidence type="ECO:0000256" key="2">
    <source>
        <dbReference type="ARBA" id="ARBA00022723"/>
    </source>
</evidence>
<dbReference type="PROSITE" id="PS01125">
    <property type="entry name" value="ROK"/>
    <property type="match status" value="1"/>
</dbReference>
<dbReference type="GO" id="GO:0046872">
    <property type="term" value="F:metal ion binding"/>
    <property type="evidence" value="ECO:0007669"/>
    <property type="project" value="UniProtKB-KW"/>
</dbReference>
<dbReference type="RefSeq" id="WP_072560264.1">
    <property type="nucleotide sequence ID" value="NZ_CP018154.1"/>
</dbReference>
<evidence type="ECO:0000256" key="3">
    <source>
        <dbReference type="ARBA" id="ARBA00022833"/>
    </source>
</evidence>
<keyword evidence="3" id="KW-0862">Zinc</keyword>
<gene>
    <name evidence="7" type="ORF">LPB140_03615</name>
</gene>
<evidence type="ECO:0000313" key="8">
    <source>
        <dbReference type="Proteomes" id="UP000242561"/>
    </source>
</evidence>
<keyword evidence="4" id="KW-0460">Magnesium</keyword>
<dbReference type="STRING" id="1913578.LPB140_03615"/>
<accession>A0A1L3JEI5</accession>
<evidence type="ECO:0000256" key="6">
    <source>
        <dbReference type="ARBA" id="ARBA00048451"/>
    </source>
</evidence>
<dbReference type="Proteomes" id="UP000242561">
    <property type="component" value="Chromosome"/>
</dbReference>
<dbReference type="Pfam" id="PF00480">
    <property type="entry name" value="ROK"/>
    <property type="match status" value="1"/>
</dbReference>